<reference evidence="1 2" key="1">
    <citation type="submission" date="2013-03" db="EMBL/GenBank/DDBJ databases">
        <title>The Genome Sequence of Cladophialophora carrionii CBS 160.54.</title>
        <authorList>
            <consortium name="The Broad Institute Genomics Platform"/>
            <person name="Cuomo C."/>
            <person name="de Hoog S."/>
            <person name="Gorbushina A."/>
            <person name="Walker B."/>
            <person name="Young S.K."/>
            <person name="Zeng Q."/>
            <person name="Gargeya S."/>
            <person name="Fitzgerald M."/>
            <person name="Haas B."/>
            <person name="Abouelleil A."/>
            <person name="Allen A.W."/>
            <person name="Alvarado L."/>
            <person name="Arachchi H.M."/>
            <person name="Berlin A.M."/>
            <person name="Chapman S.B."/>
            <person name="Gainer-Dewar J."/>
            <person name="Goldberg J."/>
            <person name="Griggs A."/>
            <person name="Gujja S."/>
            <person name="Hansen M."/>
            <person name="Howarth C."/>
            <person name="Imamovic A."/>
            <person name="Ireland A."/>
            <person name="Larimer J."/>
            <person name="McCowan C."/>
            <person name="Murphy C."/>
            <person name="Pearson M."/>
            <person name="Poon T.W."/>
            <person name="Priest M."/>
            <person name="Roberts A."/>
            <person name="Saif S."/>
            <person name="Shea T."/>
            <person name="Sisk P."/>
            <person name="Sykes S."/>
            <person name="Wortman J."/>
            <person name="Nusbaum C."/>
            <person name="Birren B."/>
        </authorList>
    </citation>
    <scope>NUCLEOTIDE SEQUENCE [LARGE SCALE GENOMIC DNA]</scope>
    <source>
        <strain evidence="1 2">CBS 160.54</strain>
    </source>
</reference>
<dbReference type="VEuPathDB" id="FungiDB:G647_09537"/>
<proteinExistence type="predicted"/>
<dbReference type="EMBL" id="KB822698">
    <property type="protein sequence ID" value="ETI27347.1"/>
    <property type="molecule type" value="Genomic_DNA"/>
</dbReference>
<evidence type="ECO:0000313" key="1">
    <source>
        <dbReference type="EMBL" id="ETI27347.1"/>
    </source>
</evidence>
<gene>
    <name evidence="1" type="ORF">G647_09537</name>
</gene>
<accession>V9DN13</accession>
<dbReference type="Proteomes" id="UP000030678">
    <property type="component" value="Unassembled WGS sequence"/>
</dbReference>
<evidence type="ECO:0000313" key="2">
    <source>
        <dbReference type="Proteomes" id="UP000030678"/>
    </source>
</evidence>
<dbReference type="GeneID" id="19988030"/>
<organism evidence="1 2">
    <name type="scientific">Cladophialophora carrionii CBS 160.54</name>
    <dbReference type="NCBI Taxonomy" id="1279043"/>
    <lineage>
        <taxon>Eukaryota</taxon>
        <taxon>Fungi</taxon>
        <taxon>Dikarya</taxon>
        <taxon>Ascomycota</taxon>
        <taxon>Pezizomycotina</taxon>
        <taxon>Eurotiomycetes</taxon>
        <taxon>Chaetothyriomycetidae</taxon>
        <taxon>Chaetothyriales</taxon>
        <taxon>Herpotrichiellaceae</taxon>
        <taxon>Cladophialophora</taxon>
    </lineage>
</organism>
<protein>
    <submittedName>
        <fullName evidence="1">Uncharacterized protein</fullName>
    </submittedName>
</protein>
<sequence>MRQRADSHLVLGGSLSFLRHICLPLANVVGQKSQHDKPTTTQPVRLILCWIIDSWNRCCKVDIPREGYLQLPAGAHYP</sequence>
<dbReference type="AlphaFoldDB" id="V9DN13"/>
<dbReference type="HOGENOM" id="CLU_2621826_0_0_1"/>
<name>V9DN13_9EURO</name>
<dbReference type="RefSeq" id="XP_008723753.1">
    <property type="nucleotide sequence ID" value="XM_008725531.1"/>
</dbReference>